<feature type="signal peptide" evidence="13">
    <location>
        <begin position="1"/>
        <end position="22"/>
    </location>
</feature>
<accession>D8LEC7</accession>
<dbReference type="NCBIfam" id="NF006762">
    <property type="entry name" value="PRK09283.1"/>
    <property type="match status" value="1"/>
</dbReference>
<comment type="subunit">
    <text evidence="10">Homooctamer.</text>
</comment>
<evidence type="ECO:0000256" key="7">
    <source>
        <dbReference type="ARBA" id="ARBA00023244"/>
    </source>
</evidence>
<dbReference type="Pfam" id="PF00490">
    <property type="entry name" value="ALAD"/>
    <property type="match status" value="1"/>
</dbReference>
<protein>
    <recommendedName>
        <fullName evidence="4 10">Delta-aminolevulinic acid dehydratase</fullName>
        <ecNumber evidence="3 10">4.2.1.24</ecNumber>
    </recommendedName>
</protein>
<dbReference type="GO" id="GO:0004655">
    <property type="term" value="F:porphobilinogen synthase activity"/>
    <property type="evidence" value="ECO:0007669"/>
    <property type="project" value="UniProtKB-EC"/>
</dbReference>
<feature type="region of interest" description="Disordered" evidence="12">
    <location>
        <begin position="48"/>
        <end position="78"/>
    </location>
</feature>
<dbReference type="FunFam" id="3.20.20.70:FF:000019">
    <property type="entry name" value="Delta-aminolevulinic acid dehydratase"/>
    <property type="match status" value="1"/>
</dbReference>
<evidence type="ECO:0000256" key="12">
    <source>
        <dbReference type="SAM" id="MobiDB-lite"/>
    </source>
</evidence>
<dbReference type="GO" id="GO:0006782">
    <property type="term" value="P:protoporphyrinogen IX biosynthetic process"/>
    <property type="evidence" value="ECO:0007669"/>
    <property type="project" value="UniProtKB-UniPathway"/>
</dbReference>
<comment type="catalytic activity">
    <reaction evidence="9 10">
        <text>2 5-aminolevulinate = porphobilinogen + 2 H2O + H(+)</text>
        <dbReference type="Rhea" id="RHEA:24064"/>
        <dbReference type="ChEBI" id="CHEBI:15377"/>
        <dbReference type="ChEBI" id="CHEBI:15378"/>
        <dbReference type="ChEBI" id="CHEBI:58126"/>
        <dbReference type="ChEBI" id="CHEBI:356416"/>
        <dbReference type="EC" id="4.2.1.24"/>
    </reaction>
</comment>
<dbReference type="Gene3D" id="3.20.20.70">
    <property type="entry name" value="Aldolase class I"/>
    <property type="match status" value="1"/>
</dbReference>
<reference evidence="14 15" key="1">
    <citation type="journal article" date="2010" name="Nature">
        <title>The Ectocarpus genome and the independent evolution of multicellularity in brown algae.</title>
        <authorList>
            <person name="Cock J.M."/>
            <person name="Sterck L."/>
            <person name="Rouze P."/>
            <person name="Scornet D."/>
            <person name="Allen A.E."/>
            <person name="Amoutzias G."/>
            <person name="Anthouard V."/>
            <person name="Artiguenave F."/>
            <person name="Aury J.M."/>
            <person name="Badger J.H."/>
            <person name="Beszteri B."/>
            <person name="Billiau K."/>
            <person name="Bonnet E."/>
            <person name="Bothwell J.H."/>
            <person name="Bowler C."/>
            <person name="Boyen C."/>
            <person name="Brownlee C."/>
            <person name="Carrano C.J."/>
            <person name="Charrier B."/>
            <person name="Cho G.Y."/>
            <person name="Coelho S.M."/>
            <person name="Collen J."/>
            <person name="Corre E."/>
            <person name="Da Silva C."/>
            <person name="Delage L."/>
            <person name="Delaroque N."/>
            <person name="Dittami S.M."/>
            <person name="Doulbeau S."/>
            <person name="Elias M."/>
            <person name="Farnham G."/>
            <person name="Gachon C.M."/>
            <person name="Gschloessl B."/>
            <person name="Heesch S."/>
            <person name="Jabbari K."/>
            <person name="Jubin C."/>
            <person name="Kawai H."/>
            <person name="Kimura K."/>
            <person name="Kloareg B."/>
            <person name="Kupper F.C."/>
            <person name="Lang D."/>
            <person name="Le Bail A."/>
            <person name="Leblanc C."/>
            <person name="Lerouge P."/>
            <person name="Lohr M."/>
            <person name="Lopez P.J."/>
            <person name="Martens C."/>
            <person name="Maumus F."/>
            <person name="Michel G."/>
            <person name="Miranda-Saavedra D."/>
            <person name="Morales J."/>
            <person name="Moreau H."/>
            <person name="Motomura T."/>
            <person name="Nagasato C."/>
            <person name="Napoli C.A."/>
            <person name="Nelson D.R."/>
            <person name="Nyvall-Collen P."/>
            <person name="Peters A.F."/>
            <person name="Pommier C."/>
            <person name="Potin P."/>
            <person name="Poulain J."/>
            <person name="Quesneville H."/>
            <person name="Read B."/>
            <person name="Rensing S.A."/>
            <person name="Ritter A."/>
            <person name="Rousvoal S."/>
            <person name="Samanta M."/>
            <person name="Samson G."/>
            <person name="Schroeder D.C."/>
            <person name="Segurens B."/>
            <person name="Strittmatter M."/>
            <person name="Tonon T."/>
            <person name="Tregear J.W."/>
            <person name="Valentin K."/>
            <person name="von Dassow P."/>
            <person name="Yamagishi T."/>
            <person name="Van de Peer Y."/>
            <person name="Wincker P."/>
        </authorList>
    </citation>
    <scope>NUCLEOTIDE SEQUENCE [LARGE SCALE GENOMIC DNA]</scope>
    <source>
        <strain evidence="15">Ec32 / CCAP1310/4</strain>
    </source>
</reference>
<evidence type="ECO:0000313" key="14">
    <source>
        <dbReference type="EMBL" id="CBN74212.1"/>
    </source>
</evidence>
<dbReference type="PRINTS" id="PR00144">
    <property type="entry name" value="DALDHYDRTASE"/>
</dbReference>
<comment type="function">
    <text evidence="8">Catalyzes an early step in the biosynthesis of tetrapyrroles. Binds two molecules of 5-aminolevulinate per subunit, each at a distinct site, and catalyzes their condensation to form porphobilinogen.</text>
</comment>
<dbReference type="Proteomes" id="UP000002630">
    <property type="component" value="Unassembled WGS sequence"/>
</dbReference>
<dbReference type="STRING" id="2880.D8LEC7"/>
<sequence>MSPTTSVLTVLGSLISVSVSDAFVVPMMAPRGAPSAFAAKNKVGGTPTMVATPDRVSTSASSSAFEPTKGPNAPLRVNNKGKAWVPQRARPRRNRKSEAVRSMVRENVVRPANFIYPLFIHEEDFEVEIKPMPGCLRHSLPHMLKEVEEAWQFGVRSFVVFPKVPDELKTNYADECYNPSGIVPRAVSMIKERFPDSIVCTDVALDPYSDQGHDGVVQDGKILNDETIMQLTKQVVCQARAGADVVAPSDMMDGRVGAIRDALDSEGFTDVSILAYTAKYASAFYGPFRDALDSHPGFGDKKTYQQDPANGREALLEAALDAAEGADMLMVKPGMPYLDVIRRLKESTPLPISAYHVSGEYAMMKAAVERGWLDERAAVLEAMTCFKRAGADVILTYYAKDAARWLCEDGLV</sequence>
<dbReference type="PROSITE" id="PS00169">
    <property type="entry name" value="D_ALA_DEHYDRATASE"/>
    <property type="match status" value="1"/>
</dbReference>
<dbReference type="PANTHER" id="PTHR11458">
    <property type="entry name" value="DELTA-AMINOLEVULINIC ACID DEHYDRATASE"/>
    <property type="match status" value="1"/>
</dbReference>
<dbReference type="AlphaFoldDB" id="D8LEC7"/>
<feature type="chain" id="PRO_5003117089" description="Delta-aminolevulinic acid dehydratase" evidence="13">
    <location>
        <begin position="23"/>
        <end position="412"/>
    </location>
</feature>
<evidence type="ECO:0000256" key="5">
    <source>
        <dbReference type="ARBA" id="ARBA00023133"/>
    </source>
</evidence>
<keyword evidence="5" id="KW-0350">Heme biosynthesis</keyword>
<dbReference type="GO" id="GO:0008270">
    <property type="term" value="F:zinc ion binding"/>
    <property type="evidence" value="ECO:0007669"/>
    <property type="project" value="TreeGrafter"/>
</dbReference>
<evidence type="ECO:0000256" key="2">
    <source>
        <dbReference type="ARBA" id="ARBA00008055"/>
    </source>
</evidence>
<feature type="compositionally biased region" description="Polar residues" evidence="12">
    <location>
        <begin position="55"/>
        <end position="65"/>
    </location>
</feature>
<dbReference type="OrthoDB" id="1530at2759"/>
<evidence type="ECO:0000256" key="9">
    <source>
        <dbReference type="ARBA" id="ARBA00047651"/>
    </source>
</evidence>
<proteinExistence type="inferred from homology"/>
<evidence type="ECO:0000256" key="3">
    <source>
        <dbReference type="ARBA" id="ARBA00012053"/>
    </source>
</evidence>
<keyword evidence="7 10" id="KW-0627">Porphyrin biosynthesis</keyword>
<dbReference type="SUPFAM" id="SSF51569">
    <property type="entry name" value="Aldolase"/>
    <property type="match status" value="1"/>
</dbReference>
<dbReference type="InterPro" id="IPR030656">
    <property type="entry name" value="ALAD_AS"/>
</dbReference>
<dbReference type="InterPro" id="IPR001731">
    <property type="entry name" value="ALAD"/>
</dbReference>
<dbReference type="SMART" id="SM01004">
    <property type="entry name" value="ALAD"/>
    <property type="match status" value="1"/>
</dbReference>
<keyword evidence="6 10" id="KW-0456">Lyase</keyword>
<gene>
    <name evidence="14" type="primary">ALAD</name>
    <name evidence="14" type="ORF">Esi_0013_0146</name>
</gene>
<organism evidence="14 15">
    <name type="scientific">Ectocarpus siliculosus</name>
    <name type="common">Brown alga</name>
    <name type="synonym">Conferva siliculosa</name>
    <dbReference type="NCBI Taxonomy" id="2880"/>
    <lineage>
        <taxon>Eukaryota</taxon>
        <taxon>Sar</taxon>
        <taxon>Stramenopiles</taxon>
        <taxon>Ochrophyta</taxon>
        <taxon>PX clade</taxon>
        <taxon>Phaeophyceae</taxon>
        <taxon>Ectocarpales</taxon>
        <taxon>Ectocarpaceae</taxon>
        <taxon>Ectocarpus</taxon>
    </lineage>
</organism>
<dbReference type="eggNOG" id="KOG2794">
    <property type="taxonomic scope" value="Eukaryota"/>
</dbReference>
<keyword evidence="13" id="KW-0732">Signal</keyword>
<evidence type="ECO:0000256" key="10">
    <source>
        <dbReference type="RuleBase" id="RU000515"/>
    </source>
</evidence>
<evidence type="ECO:0000256" key="6">
    <source>
        <dbReference type="ARBA" id="ARBA00023239"/>
    </source>
</evidence>
<dbReference type="EC" id="4.2.1.24" evidence="3 10"/>
<evidence type="ECO:0000256" key="13">
    <source>
        <dbReference type="SAM" id="SignalP"/>
    </source>
</evidence>
<evidence type="ECO:0000256" key="11">
    <source>
        <dbReference type="RuleBase" id="RU004161"/>
    </source>
</evidence>
<evidence type="ECO:0000256" key="8">
    <source>
        <dbReference type="ARBA" id="ARBA00025628"/>
    </source>
</evidence>
<dbReference type="FunCoup" id="D8LEC7">
    <property type="interactions" value="272"/>
</dbReference>
<dbReference type="InterPro" id="IPR013785">
    <property type="entry name" value="Aldolase_TIM"/>
</dbReference>
<comment type="similarity">
    <text evidence="2 11">Belongs to the ALAD family.</text>
</comment>
<dbReference type="InParanoid" id="D8LEC7"/>
<name>D8LEC7_ECTSI</name>
<dbReference type="CDD" id="cd04823">
    <property type="entry name" value="ALAD_PBGS_aspartate_rich"/>
    <property type="match status" value="1"/>
</dbReference>
<dbReference type="PANTHER" id="PTHR11458:SF0">
    <property type="entry name" value="DELTA-AMINOLEVULINIC ACID DEHYDRATASE"/>
    <property type="match status" value="1"/>
</dbReference>
<keyword evidence="15" id="KW-1185">Reference proteome</keyword>
<evidence type="ECO:0000313" key="15">
    <source>
        <dbReference type="Proteomes" id="UP000002630"/>
    </source>
</evidence>
<evidence type="ECO:0000256" key="1">
    <source>
        <dbReference type="ARBA" id="ARBA00004694"/>
    </source>
</evidence>
<evidence type="ECO:0000256" key="4">
    <source>
        <dbReference type="ARBA" id="ARBA00020771"/>
    </source>
</evidence>
<comment type="pathway">
    <text evidence="1">Porphyrin-containing compound metabolism; protoporphyrin-IX biosynthesis; coproporphyrinogen-III from 5-aminolevulinate: step 1/4.</text>
</comment>
<dbReference type="EMBL" id="FN649760">
    <property type="protein sequence ID" value="CBN74212.1"/>
    <property type="molecule type" value="Genomic_DNA"/>
</dbReference>
<dbReference type="GO" id="GO:0005829">
    <property type="term" value="C:cytosol"/>
    <property type="evidence" value="ECO:0007669"/>
    <property type="project" value="TreeGrafter"/>
</dbReference>
<dbReference type="UniPathway" id="UPA00251">
    <property type="reaction ID" value="UER00318"/>
</dbReference>